<accession>A0ABZ0HM68</accession>
<keyword evidence="10" id="KW-1185">Reference proteome</keyword>
<evidence type="ECO:0000313" key="9">
    <source>
        <dbReference type="EMBL" id="WOJ88392.1"/>
    </source>
</evidence>
<dbReference type="PANTHER" id="PTHR43311:SF1">
    <property type="entry name" value="GLUTAMYL-Q TRNA(ASP) SYNTHETASE"/>
    <property type="match status" value="1"/>
</dbReference>
<gene>
    <name evidence="9" type="primary">gluQRS</name>
    <name evidence="9" type="ORF">RZS28_11140</name>
</gene>
<keyword evidence="3 7" id="KW-0547">Nucleotide-binding</keyword>
<keyword evidence="6 7" id="KW-0030">Aminoacyl-tRNA synthetase</keyword>
<dbReference type="PANTHER" id="PTHR43311">
    <property type="entry name" value="GLUTAMATE--TRNA LIGASE"/>
    <property type="match status" value="1"/>
</dbReference>
<keyword evidence="5 7" id="KW-0067">ATP-binding</keyword>
<dbReference type="PRINTS" id="PR00987">
    <property type="entry name" value="TRNASYNTHGLU"/>
</dbReference>
<dbReference type="Pfam" id="PF00749">
    <property type="entry name" value="tRNA-synt_1c"/>
    <property type="match status" value="1"/>
</dbReference>
<keyword evidence="2" id="KW-0479">Metal-binding</keyword>
<proteinExistence type="inferred from homology"/>
<evidence type="ECO:0000256" key="2">
    <source>
        <dbReference type="ARBA" id="ARBA00022723"/>
    </source>
</evidence>
<reference evidence="9 10" key="1">
    <citation type="submission" date="2023-10" db="EMBL/GenBank/DDBJ databases">
        <title>Novel methanotroph of the genus Methylocapsa from a subarctic wetland.</title>
        <authorList>
            <person name="Belova S.E."/>
            <person name="Oshkin I.Y."/>
            <person name="Miroshnikov K."/>
            <person name="Dedysh S.N."/>
        </authorList>
    </citation>
    <scope>NUCLEOTIDE SEQUENCE [LARGE SCALE GENOMIC DNA]</scope>
    <source>
        <strain evidence="9 10">RX1</strain>
    </source>
</reference>
<evidence type="ECO:0000256" key="5">
    <source>
        <dbReference type="ARBA" id="ARBA00022840"/>
    </source>
</evidence>
<evidence type="ECO:0000256" key="7">
    <source>
        <dbReference type="RuleBase" id="RU363037"/>
    </source>
</evidence>
<evidence type="ECO:0000256" key="6">
    <source>
        <dbReference type="ARBA" id="ARBA00023146"/>
    </source>
</evidence>
<dbReference type="PROSITE" id="PS00178">
    <property type="entry name" value="AA_TRNA_LIGASE_I"/>
    <property type="match status" value="1"/>
</dbReference>
<dbReference type="InterPro" id="IPR020058">
    <property type="entry name" value="Glu/Gln-tRNA-synth_Ib_cat-dom"/>
</dbReference>
<dbReference type="InterPro" id="IPR014729">
    <property type="entry name" value="Rossmann-like_a/b/a_fold"/>
</dbReference>
<feature type="domain" description="Glutamyl/glutaminyl-tRNA synthetase class Ib catalytic" evidence="8">
    <location>
        <begin position="10"/>
        <end position="270"/>
    </location>
</feature>
<dbReference type="InterPro" id="IPR000924">
    <property type="entry name" value="Glu/Gln-tRNA-synth"/>
</dbReference>
<sequence length="298" mass="33097">MTRSLSNRVFRFAPSSNGYLHLGHAYSALLNFEMARATGGRLLLRIEDIDIERCRPEFERAIYEDLCWLGLAWEEPVRRQSEHFAEYASALDRLGAQGLTYPCFCTRGEIMVAVASKPDWPRDPDGSPLYPGTCKHLSQEERRRRLAAGQLAAQRIDMEAALARVGFRLGWREYSGAGMEGRDVAAEPGLWGDAVLSRKDIPTSYHIAVVFDDALQGATDVVRGEDLFMATSLHRLLQVLLDLPAPSYHHHPLLRDASGQKLSKSLRAKSLRALRQEGLSAAAAREKLTSGLILATAP</sequence>
<evidence type="ECO:0000313" key="10">
    <source>
        <dbReference type="Proteomes" id="UP001626536"/>
    </source>
</evidence>
<keyword evidence="1 7" id="KW-0436">Ligase</keyword>
<dbReference type="EMBL" id="CP136862">
    <property type="protein sequence ID" value="WOJ88392.1"/>
    <property type="molecule type" value="Genomic_DNA"/>
</dbReference>
<dbReference type="SUPFAM" id="SSF52374">
    <property type="entry name" value="Nucleotidylyl transferase"/>
    <property type="match status" value="1"/>
</dbReference>
<evidence type="ECO:0000259" key="8">
    <source>
        <dbReference type="Pfam" id="PF00749"/>
    </source>
</evidence>
<organism evidence="9 10">
    <name type="scientific">Methylocapsa polymorpha</name>
    <dbReference type="NCBI Taxonomy" id="3080828"/>
    <lineage>
        <taxon>Bacteria</taxon>
        <taxon>Pseudomonadati</taxon>
        <taxon>Pseudomonadota</taxon>
        <taxon>Alphaproteobacteria</taxon>
        <taxon>Hyphomicrobiales</taxon>
        <taxon>Beijerinckiaceae</taxon>
        <taxon>Methylocapsa</taxon>
    </lineage>
</organism>
<evidence type="ECO:0000256" key="3">
    <source>
        <dbReference type="ARBA" id="ARBA00022741"/>
    </source>
</evidence>
<protein>
    <submittedName>
        <fullName evidence="9">tRNA glutamyl-Q(34) synthetase GluQRS</fullName>
        <ecNumber evidence="9">6.1.1.-</ecNumber>
    </submittedName>
</protein>
<dbReference type="InterPro" id="IPR001412">
    <property type="entry name" value="aa-tRNA-synth_I_CS"/>
</dbReference>
<dbReference type="InterPro" id="IPR049940">
    <property type="entry name" value="GluQ/Sye"/>
</dbReference>
<dbReference type="Gene3D" id="3.40.50.620">
    <property type="entry name" value="HUPs"/>
    <property type="match status" value="1"/>
</dbReference>
<keyword evidence="4" id="KW-0862">Zinc</keyword>
<evidence type="ECO:0000256" key="4">
    <source>
        <dbReference type="ARBA" id="ARBA00022833"/>
    </source>
</evidence>
<dbReference type="Proteomes" id="UP001626536">
    <property type="component" value="Chromosome"/>
</dbReference>
<evidence type="ECO:0000256" key="1">
    <source>
        <dbReference type="ARBA" id="ARBA00022598"/>
    </source>
</evidence>
<dbReference type="EC" id="6.1.1.-" evidence="9"/>
<keyword evidence="7" id="KW-0648">Protein biosynthesis</keyword>
<comment type="similarity">
    <text evidence="7">Belongs to the class-I aminoacyl-tRNA synthetase family.</text>
</comment>
<dbReference type="NCBIfam" id="NF004315">
    <property type="entry name" value="PRK05710.1-4"/>
    <property type="match status" value="1"/>
</dbReference>
<dbReference type="RefSeq" id="WP_407337829.1">
    <property type="nucleotide sequence ID" value="NZ_CP136862.1"/>
</dbReference>
<dbReference type="GO" id="GO:0016874">
    <property type="term" value="F:ligase activity"/>
    <property type="evidence" value="ECO:0007669"/>
    <property type="project" value="UniProtKB-KW"/>
</dbReference>
<name>A0ABZ0HM68_9HYPH</name>